<dbReference type="AlphaFoldDB" id="A0A1E7JMU3"/>
<organism evidence="10 11">
    <name type="scientific">Streptomyces abyssalis</name>
    <dbReference type="NCBI Taxonomy" id="933944"/>
    <lineage>
        <taxon>Bacteria</taxon>
        <taxon>Bacillati</taxon>
        <taxon>Actinomycetota</taxon>
        <taxon>Actinomycetes</taxon>
        <taxon>Kitasatosporales</taxon>
        <taxon>Streptomycetaceae</taxon>
        <taxon>Streptomyces</taxon>
    </lineage>
</organism>
<feature type="transmembrane region" description="Helical" evidence="8">
    <location>
        <begin position="85"/>
        <end position="110"/>
    </location>
</feature>
<evidence type="ECO:0000313" key="11">
    <source>
        <dbReference type="Proteomes" id="UP000176087"/>
    </source>
</evidence>
<feature type="region of interest" description="Disordered" evidence="7">
    <location>
        <begin position="393"/>
        <end position="418"/>
    </location>
</feature>
<dbReference type="PATRIC" id="fig|933944.5.peg.849"/>
<protein>
    <recommendedName>
        <fullName evidence="9">PDGLE domain-containing protein</fullName>
    </recommendedName>
</protein>
<feature type="region of interest" description="Disordered" evidence="7">
    <location>
        <begin position="244"/>
        <end position="295"/>
    </location>
</feature>
<evidence type="ECO:0000256" key="4">
    <source>
        <dbReference type="ARBA" id="ARBA00022692"/>
    </source>
</evidence>
<evidence type="ECO:0000256" key="3">
    <source>
        <dbReference type="ARBA" id="ARBA00022475"/>
    </source>
</evidence>
<feature type="transmembrane region" description="Helical" evidence="8">
    <location>
        <begin position="158"/>
        <end position="181"/>
    </location>
</feature>
<comment type="subcellular location">
    <subcellularLocation>
        <location evidence="1">Cell membrane</location>
        <topology evidence="1">Multi-pass membrane protein</topology>
    </subcellularLocation>
</comment>
<comment type="caution">
    <text evidence="10">The sequence shown here is derived from an EMBL/GenBank/DDBJ whole genome shotgun (WGS) entry which is preliminary data.</text>
</comment>
<feature type="domain" description="PDGLE" evidence="9">
    <location>
        <begin position="301"/>
        <end position="390"/>
    </location>
</feature>
<feature type="transmembrane region" description="Helical" evidence="8">
    <location>
        <begin position="201"/>
        <end position="221"/>
    </location>
</feature>
<dbReference type="Proteomes" id="UP000176087">
    <property type="component" value="Unassembled WGS sequence"/>
</dbReference>
<keyword evidence="6 8" id="KW-0472">Membrane</keyword>
<name>A0A1E7JMU3_9ACTN</name>
<dbReference type="STRING" id="933944.AN215_07530"/>
<evidence type="ECO:0000256" key="7">
    <source>
        <dbReference type="SAM" id="MobiDB-lite"/>
    </source>
</evidence>
<keyword evidence="2" id="KW-0813">Transport</keyword>
<evidence type="ECO:0000256" key="1">
    <source>
        <dbReference type="ARBA" id="ARBA00004651"/>
    </source>
</evidence>
<proteinExistence type="predicted"/>
<evidence type="ECO:0000256" key="8">
    <source>
        <dbReference type="SAM" id="Phobius"/>
    </source>
</evidence>
<gene>
    <name evidence="10" type="ORF">AN215_07530</name>
</gene>
<keyword evidence="4 8" id="KW-0812">Transmembrane</keyword>
<accession>A0A1E7JMU3</accession>
<reference evidence="10 11" key="1">
    <citation type="journal article" date="2016" name="Front. Microbiol.">
        <title>Comparative Genomics Analysis of Streptomyces Species Reveals Their Adaptation to the Marine Environment and Their Diversity at the Genomic Level.</title>
        <authorList>
            <person name="Tian X."/>
            <person name="Zhang Z."/>
            <person name="Yang T."/>
            <person name="Chen M."/>
            <person name="Li J."/>
            <person name="Chen F."/>
            <person name="Yang J."/>
            <person name="Li W."/>
            <person name="Zhang B."/>
            <person name="Zhang Z."/>
            <person name="Wu J."/>
            <person name="Zhang C."/>
            <person name="Long L."/>
            <person name="Xiao J."/>
        </authorList>
    </citation>
    <scope>NUCLEOTIDE SEQUENCE [LARGE SCALE GENOMIC DNA]</scope>
    <source>
        <strain evidence="10 11">SCSIO 10390</strain>
    </source>
</reference>
<evidence type="ECO:0000313" key="10">
    <source>
        <dbReference type="EMBL" id="OEU89591.1"/>
    </source>
</evidence>
<feature type="transmembrane region" description="Helical" evidence="8">
    <location>
        <begin position="7"/>
        <end position="28"/>
    </location>
</feature>
<feature type="transmembrane region" description="Helical" evidence="8">
    <location>
        <begin position="59"/>
        <end position="78"/>
    </location>
</feature>
<feature type="transmembrane region" description="Helical" evidence="8">
    <location>
        <begin position="368"/>
        <end position="388"/>
    </location>
</feature>
<feature type="transmembrane region" description="Helical" evidence="8">
    <location>
        <begin position="301"/>
        <end position="321"/>
    </location>
</feature>
<dbReference type="PANTHER" id="PTHR34229:SF1">
    <property type="entry name" value="METAL TRANSPORT PROTEIN HI_1621-RELATED"/>
    <property type="match status" value="1"/>
</dbReference>
<evidence type="ECO:0000256" key="6">
    <source>
        <dbReference type="ARBA" id="ARBA00023136"/>
    </source>
</evidence>
<dbReference type="InterPro" id="IPR025937">
    <property type="entry name" value="PDGLE_dom"/>
</dbReference>
<dbReference type="Pfam" id="PF01891">
    <property type="entry name" value="CbiM"/>
    <property type="match status" value="1"/>
</dbReference>
<dbReference type="Pfam" id="PF13190">
    <property type="entry name" value="PDGLE"/>
    <property type="match status" value="1"/>
</dbReference>
<sequence length="418" mass="40424">MHVPDGFINAPVSVAAGAVAAGAVAVSLRGARRELGGVAALGSRRGQGDGVGGERTAPLAGLVAAFIFAVQMLNFPVAAGTSGHLLGGALAAILVGPYTGVLCVSVVLLMQGVLFADGGLTALGVNILVMGVVTVLVAYGILRALLRVLPNGRGSVTGASFAAALVSVPASAIAFTGLYAVGGTADVELGKVFAAMTGVHVLIGIGEALITAATVGAVIAVRPDLVYGAREFAARPLEVRTTRVAAPGDGTVPRPAGSPAGAATGSPDGSAAAPVGETAAASAASVRPDGRSASPARTNRGLWLGGMAATVICAGVVSFYASGSPDGLEKVAADNGIDKKAEDHAAKDSPLADYGVGGITDPRLSGGLAGVIGAGATLAAGSSVFFAVRRRREANAPQAAGTPSGASGAGGPSGQEAV</sequence>
<dbReference type="PANTHER" id="PTHR34229">
    <property type="entry name" value="METAL TRANSPORT PROTEIN HI_1621-RELATED"/>
    <property type="match status" value="1"/>
</dbReference>
<evidence type="ECO:0000256" key="5">
    <source>
        <dbReference type="ARBA" id="ARBA00022989"/>
    </source>
</evidence>
<evidence type="ECO:0000256" key="2">
    <source>
        <dbReference type="ARBA" id="ARBA00022448"/>
    </source>
</evidence>
<dbReference type="RefSeq" id="WP_070013362.1">
    <property type="nucleotide sequence ID" value="NZ_LJGS01000044.1"/>
</dbReference>
<dbReference type="GO" id="GO:0000041">
    <property type="term" value="P:transition metal ion transport"/>
    <property type="evidence" value="ECO:0007669"/>
    <property type="project" value="InterPro"/>
</dbReference>
<keyword evidence="3" id="KW-1003">Cell membrane</keyword>
<evidence type="ECO:0000259" key="9">
    <source>
        <dbReference type="Pfam" id="PF13190"/>
    </source>
</evidence>
<feature type="compositionally biased region" description="Gly residues" evidence="7">
    <location>
        <begin position="407"/>
        <end position="418"/>
    </location>
</feature>
<feature type="transmembrane region" description="Helical" evidence="8">
    <location>
        <begin position="122"/>
        <end position="146"/>
    </location>
</feature>
<feature type="compositionally biased region" description="Low complexity" evidence="7">
    <location>
        <begin position="255"/>
        <end position="274"/>
    </location>
</feature>
<dbReference type="EMBL" id="LJGT01000038">
    <property type="protein sequence ID" value="OEU89591.1"/>
    <property type="molecule type" value="Genomic_DNA"/>
</dbReference>
<dbReference type="InterPro" id="IPR002751">
    <property type="entry name" value="CbiM/NikMN"/>
</dbReference>
<dbReference type="GO" id="GO:0005886">
    <property type="term" value="C:plasma membrane"/>
    <property type="evidence" value="ECO:0007669"/>
    <property type="project" value="UniProtKB-SubCell"/>
</dbReference>
<dbReference type="OrthoDB" id="5395048at2"/>
<feature type="compositionally biased region" description="Low complexity" evidence="7">
    <location>
        <begin position="396"/>
        <end position="406"/>
    </location>
</feature>
<keyword evidence="11" id="KW-1185">Reference proteome</keyword>
<keyword evidence="5 8" id="KW-1133">Transmembrane helix</keyword>
<dbReference type="Gene3D" id="1.10.1760.20">
    <property type="match status" value="1"/>
</dbReference>